<keyword evidence="3" id="KW-1185">Reference proteome</keyword>
<accession>A0A0B7NT13</accession>
<dbReference type="EMBL" id="LN733809">
    <property type="protein sequence ID" value="CEP18403.1"/>
    <property type="molecule type" value="Genomic_DNA"/>
</dbReference>
<feature type="compositionally biased region" description="Polar residues" evidence="1">
    <location>
        <begin position="16"/>
        <end position="27"/>
    </location>
</feature>
<protein>
    <submittedName>
        <fullName evidence="2">Uncharacterized protein</fullName>
    </submittedName>
</protein>
<dbReference type="AlphaFoldDB" id="A0A0B7NT13"/>
<organism evidence="2 3">
    <name type="scientific">Parasitella parasitica</name>
    <dbReference type="NCBI Taxonomy" id="35722"/>
    <lineage>
        <taxon>Eukaryota</taxon>
        <taxon>Fungi</taxon>
        <taxon>Fungi incertae sedis</taxon>
        <taxon>Mucoromycota</taxon>
        <taxon>Mucoromycotina</taxon>
        <taxon>Mucoromycetes</taxon>
        <taxon>Mucorales</taxon>
        <taxon>Mucorineae</taxon>
        <taxon>Mucoraceae</taxon>
        <taxon>Parasitella</taxon>
    </lineage>
</organism>
<sequence length="194" mass="22059">MNRQLNTPSPVVFPSASPTPKLLSTPSKKLPSVRAWQDNFEIEYDHEQALQQLSYVNHENPVHSFHTAVESENSLDDIETSSQRFGQDEYLSSAVSSSGQCSPVNMSRTLRRPVSYTCPSPLQQQKQRIIEENDEKPIVGVPFKPTQTVDPIYERMPIRRCSYNGSPSREVKVNTTATRKFSSLISRLKKPFFK</sequence>
<feature type="region of interest" description="Disordered" evidence="1">
    <location>
        <begin position="1"/>
        <end position="27"/>
    </location>
</feature>
<gene>
    <name evidence="2" type="primary">PARPA_12707.1 scaffold 45263</name>
</gene>
<proteinExistence type="predicted"/>
<evidence type="ECO:0000256" key="1">
    <source>
        <dbReference type="SAM" id="MobiDB-lite"/>
    </source>
</evidence>
<evidence type="ECO:0000313" key="2">
    <source>
        <dbReference type="EMBL" id="CEP18403.1"/>
    </source>
</evidence>
<dbReference type="Proteomes" id="UP000054107">
    <property type="component" value="Unassembled WGS sequence"/>
</dbReference>
<dbReference type="OrthoDB" id="2272375at2759"/>
<name>A0A0B7NT13_9FUNG</name>
<evidence type="ECO:0000313" key="3">
    <source>
        <dbReference type="Proteomes" id="UP000054107"/>
    </source>
</evidence>
<reference evidence="2 3" key="1">
    <citation type="submission" date="2014-09" db="EMBL/GenBank/DDBJ databases">
        <authorList>
            <person name="Ellenberger Sabrina"/>
        </authorList>
    </citation>
    <scope>NUCLEOTIDE SEQUENCE [LARGE SCALE GENOMIC DNA]</scope>
    <source>
        <strain evidence="2 3">CBS 412.66</strain>
    </source>
</reference>